<dbReference type="PRINTS" id="PR01438">
    <property type="entry name" value="UNVRSLSTRESS"/>
</dbReference>
<gene>
    <name evidence="3" type="ORF">ACFSTE_01525</name>
</gene>
<dbReference type="InterPro" id="IPR006015">
    <property type="entry name" value="Universal_stress_UspA"/>
</dbReference>
<sequence length="278" mass="31982">MKNILIPTDFSENSWNAITYALSFLEDQPCNFYIVHVSPLKVNGTASLYGIKNIVLENKGDYNVAEEQEKLLGRMREYATGKAHRFFMLHEHSFFIEAIRKQVVENEIDLIIMGTKGASGLKEAVIGSNTGDVITKVQCPVLVIPENATYKPPKEIAFPTDFNIYYKNRVLDTITEIITMKDAMLRILHISKKKQELTALQHKNQMFLDDSLSKNEHSFHFETHQSIEEGVQRFVEKNSIDMIAMVAKNLNFFQKLLFRPVVENISYHTKIPFLVLHE</sequence>
<dbReference type="PANTHER" id="PTHR46268:SF6">
    <property type="entry name" value="UNIVERSAL STRESS PROTEIN UP12"/>
    <property type="match status" value="1"/>
</dbReference>
<proteinExistence type="inferred from homology"/>
<organism evidence="3 4">
    <name type="scientific">Aquimarina hainanensis</name>
    <dbReference type="NCBI Taxonomy" id="1578017"/>
    <lineage>
        <taxon>Bacteria</taxon>
        <taxon>Pseudomonadati</taxon>
        <taxon>Bacteroidota</taxon>
        <taxon>Flavobacteriia</taxon>
        <taxon>Flavobacteriales</taxon>
        <taxon>Flavobacteriaceae</taxon>
        <taxon>Aquimarina</taxon>
    </lineage>
</organism>
<feature type="domain" description="UspA" evidence="2">
    <location>
        <begin position="1"/>
        <end position="145"/>
    </location>
</feature>
<reference evidence="4" key="1">
    <citation type="journal article" date="2019" name="Int. J. Syst. Evol. Microbiol.">
        <title>The Global Catalogue of Microorganisms (GCM) 10K type strain sequencing project: providing services to taxonomists for standard genome sequencing and annotation.</title>
        <authorList>
            <consortium name="The Broad Institute Genomics Platform"/>
            <consortium name="The Broad Institute Genome Sequencing Center for Infectious Disease"/>
            <person name="Wu L."/>
            <person name="Ma J."/>
        </authorList>
    </citation>
    <scope>NUCLEOTIDE SEQUENCE [LARGE SCALE GENOMIC DNA]</scope>
    <source>
        <strain evidence="4">KCTC 42423</strain>
    </source>
</reference>
<comment type="similarity">
    <text evidence="1">Belongs to the universal stress protein A family.</text>
</comment>
<dbReference type="EMBL" id="JBHULX010000001">
    <property type="protein sequence ID" value="MFD2589492.1"/>
    <property type="molecule type" value="Genomic_DNA"/>
</dbReference>
<accession>A0ABW5N1K8</accession>
<evidence type="ECO:0000259" key="2">
    <source>
        <dbReference type="Pfam" id="PF00582"/>
    </source>
</evidence>
<dbReference type="RefSeq" id="WP_176027895.1">
    <property type="nucleotide sequence ID" value="NZ_JBHSJV010000001.1"/>
</dbReference>
<name>A0ABW5N1K8_9FLAO</name>
<dbReference type="CDD" id="cd00293">
    <property type="entry name" value="USP-like"/>
    <property type="match status" value="1"/>
</dbReference>
<dbReference type="Gene3D" id="3.40.50.12370">
    <property type="match status" value="1"/>
</dbReference>
<dbReference type="Proteomes" id="UP001597459">
    <property type="component" value="Unassembled WGS sequence"/>
</dbReference>
<protein>
    <submittedName>
        <fullName evidence="3">Universal stress protein</fullName>
    </submittedName>
</protein>
<evidence type="ECO:0000256" key="1">
    <source>
        <dbReference type="ARBA" id="ARBA00008791"/>
    </source>
</evidence>
<comment type="caution">
    <text evidence="3">The sequence shown here is derived from an EMBL/GenBank/DDBJ whole genome shotgun (WGS) entry which is preliminary data.</text>
</comment>
<dbReference type="SUPFAM" id="SSF52402">
    <property type="entry name" value="Adenine nucleotide alpha hydrolases-like"/>
    <property type="match status" value="2"/>
</dbReference>
<keyword evidence="4" id="KW-1185">Reference proteome</keyword>
<dbReference type="Pfam" id="PF00582">
    <property type="entry name" value="Usp"/>
    <property type="match status" value="1"/>
</dbReference>
<dbReference type="PANTHER" id="PTHR46268">
    <property type="entry name" value="STRESS RESPONSE PROTEIN NHAX"/>
    <property type="match status" value="1"/>
</dbReference>
<dbReference type="InterPro" id="IPR006016">
    <property type="entry name" value="UspA"/>
</dbReference>
<evidence type="ECO:0000313" key="3">
    <source>
        <dbReference type="EMBL" id="MFD2589492.1"/>
    </source>
</evidence>
<evidence type="ECO:0000313" key="4">
    <source>
        <dbReference type="Proteomes" id="UP001597459"/>
    </source>
</evidence>